<protein>
    <submittedName>
        <fullName evidence="1">Uncharacterized protein</fullName>
    </submittedName>
</protein>
<evidence type="ECO:0000313" key="2">
    <source>
        <dbReference type="Proteomes" id="UP000027222"/>
    </source>
</evidence>
<gene>
    <name evidence="1" type="ORF">GALMADRAFT_1148271</name>
</gene>
<dbReference type="EMBL" id="KL142422">
    <property type="protein sequence ID" value="KDR66623.1"/>
    <property type="molecule type" value="Genomic_DNA"/>
</dbReference>
<reference evidence="2" key="1">
    <citation type="journal article" date="2014" name="Proc. Natl. Acad. Sci. U.S.A.">
        <title>Extensive sampling of basidiomycete genomes demonstrates inadequacy of the white-rot/brown-rot paradigm for wood decay fungi.</title>
        <authorList>
            <person name="Riley R."/>
            <person name="Salamov A.A."/>
            <person name="Brown D.W."/>
            <person name="Nagy L.G."/>
            <person name="Floudas D."/>
            <person name="Held B.W."/>
            <person name="Levasseur A."/>
            <person name="Lombard V."/>
            <person name="Morin E."/>
            <person name="Otillar R."/>
            <person name="Lindquist E.A."/>
            <person name="Sun H."/>
            <person name="LaButti K.M."/>
            <person name="Schmutz J."/>
            <person name="Jabbour D."/>
            <person name="Luo H."/>
            <person name="Baker S.E."/>
            <person name="Pisabarro A.G."/>
            <person name="Walton J.D."/>
            <person name="Blanchette R.A."/>
            <person name="Henrissat B."/>
            <person name="Martin F."/>
            <person name="Cullen D."/>
            <person name="Hibbett D.S."/>
            <person name="Grigoriev I.V."/>
        </authorList>
    </citation>
    <scope>NUCLEOTIDE SEQUENCE [LARGE SCALE GENOMIC DNA]</scope>
    <source>
        <strain evidence="2">CBS 339.88</strain>
    </source>
</reference>
<keyword evidence="2" id="KW-1185">Reference proteome</keyword>
<dbReference type="Proteomes" id="UP000027222">
    <property type="component" value="Unassembled WGS sequence"/>
</dbReference>
<dbReference type="AlphaFoldDB" id="A0A067SIN4"/>
<dbReference type="HOGENOM" id="CLU_1896372_0_0_1"/>
<organism evidence="1 2">
    <name type="scientific">Galerina marginata (strain CBS 339.88)</name>
    <dbReference type="NCBI Taxonomy" id="685588"/>
    <lineage>
        <taxon>Eukaryota</taxon>
        <taxon>Fungi</taxon>
        <taxon>Dikarya</taxon>
        <taxon>Basidiomycota</taxon>
        <taxon>Agaricomycotina</taxon>
        <taxon>Agaricomycetes</taxon>
        <taxon>Agaricomycetidae</taxon>
        <taxon>Agaricales</taxon>
        <taxon>Agaricineae</taxon>
        <taxon>Strophariaceae</taxon>
        <taxon>Galerina</taxon>
    </lineage>
</organism>
<proteinExistence type="predicted"/>
<accession>A0A067SIN4</accession>
<sequence length="134" mass="15490">MGMPRQFSLGYVVGFRPSHISFRSFLYYHVFLVLWLSSLCFPLDAVVVSQVERSNLPLPVDTLHRAHSRVRGVHFLPIESARLMLSQQLFLHIRLLQRSLIWDAHCSCLQVIDLALPCKCGRRRQCNGLEVLFN</sequence>
<evidence type="ECO:0000313" key="1">
    <source>
        <dbReference type="EMBL" id="KDR66623.1"/>
    </source>
</evidence>
<name>A0A067SIN4_GALM3</name>